<dbReference type="InterPro" id="IPR001680">
    <property type="entry name" value="WD40_rpt"/>
</dbReference>
<comment type="caution">
    <text evidence="4">The sequence shown here is derived from an EMBL/GenBank/DDBJ whole genome shotgun (WGS) entry which is preliminary data.</text>
</comment>
<keyword evidence="1 3" id="KW-0853">WD repeat</keyword>
<gene>
    <name evidence="4" type="ORF">RFI_08075</name>
</gene>
<dbReference type="CDD" id="cd00200">
    <property type="entry name" value="WD40"/>
    <property type="match status" value="1"/>
</dbReference>
<dbReference type="PROSITE" id="PS00678">
    <property type="entry name" value="WD_REPEATS_1"/>
    <property type="match status" value="3"/>
</dbReference>
<dbReference type="InterPro" id="IPR015943">
    <property type="entry name" value="WD40/YVTN_repeat-like_dom_sf"/>
</dbReference>
<organism evidence="4 5">
    <name type="scientific">Reticulomyxa filosa</name>
    <dbReference type="NCBI Taxonomy" id="46433"/>
    <lineage>
        <taxon>Eukaryota</taxon>
        <taxon>Sar</taxon>
        <taxon>Rhizaria</taxon>
        <taxon>Retaria</taxon>
        <taxon>Foraminifera</taxon>
        <taxon>Monothalamids</taxon>
        <taxon>Reticulomyxidae</taxon>
        <taxon>Reticulomyxa</taxon>
    </lineage>
</organism>
<reference evidence="4 5" key="1">
    <citation type="journal article" date="2013" name="Curr. Biol.">
        <title>The Genome of the Foraminiferan Reticulomyxa filosa.</title>
        <authorList>
            <person name="Glockner G."/>
            <person name="Hulsmann N."/>
            <person name="Schleicher M."/>
            <person name="Noegel A.A."/>
            <person name="Eichinger L."/>
            <person name="Gallinger C."/>
            <person name="Pawlowski J."/>
            <person name="Sierra R."/>
            <person name="Euteneuer U."/>
            <person name="Pillet L."/>
            <person name="Moustafa A."/>
            <person name="Platzer M."/>
            <person name="Groth M."/>
            <person name="Szafranski K."/>
            <person name="Schliwa M."/>
        </authorList>
    </citation>
    <scope>NUCLEOTIDE SEQUENCE [LARGE SCALE GENOMIC DNA]</scope>
</reference>
<dbReference type="PANTHER" id="PTHR14604:SF3">
    <property type="entry name" value="SPERM-ASSOCIATED ANTIGEN 16 PROTEIN"/>
    <property type="match status" value="1"/>
</dbReference>
<feature type="repeat" description="WD" evidence="3">
    <location>
        <begin position="254"/>
        <end position="288"/>
    </location>
</feature>
<dbReference type="Gene3D" id="2.130.10.10">
    <property type="entry name" value="YVTN repeat-like/Quinoprotein amine dehydrogenase"/>
    <property type="match status" value="2"/>
</dbReference>
<dbReference type="PROSITE" id="PS50294">
    <property type="entry name" value="WD_REPEATS_REGION"/>
    <property type="match status" value="3"/>
</dbReference>
<feature type="repeat" description="WD" evidence="3">
    <location>
        <begin position="165"/>
        <end position="205"/>
    </location>
</feature>
<evidence type="ECO:0000313" key="4">
    <source>
        <dbReference type="EMBL" id="ETO29052.1"/>
    </source>
</evidence>
<dbReference type="Pfam" id="PF00400">
    <property type="entry name" value="WD40"/>
    <property type="match status" value="5"/>
</dbReference>
<feature type="repeat" description="WD" evidence="3">
    <location>
        <begin position="81"/>
        <end position="122"/>
    </location>
</feature>
<dbReference type="InterPro" id="IPR020472">
    <property type="entry name" value="WD40_PAC1"/>
</dbReference>
<dbReference type="SUPFAM" id="SSF50978">
    <property type="entry name" value="WD40 repeat-like"/>
    <property type="match status" value="1"/>
</dbReference>
<dbReference type="SMART" id="SM00320">
    <property type="entry name" value="WD40"/>
    <property type="match status" value="6"/>
</dbReference>
<dbReference type="PRINTS" id="PR00320">
    <property type="entry name" value="GPROTEINBRPT"/>
</dbReference>
<dbReference type="InterPro" id="IPR036322">
    <property type="entry name" value="WD40_repeat_dom_sf"/>
</dbReference>
<dbReference type="PANTHER" id="PTHR14604">
    <property type="entry name" value="WD40 REPEAT PF20"/>
    <property type="match status" value="1"/>
</dbReference>
<dbReference type="AlphaFoldDB" id="X6NUW0"/>
<evidence type="ECO:0000313" key="5">
    <source>
        <dbReference type="Proteomes" id="UP000023152"/>
    </source>
</evidence>
<dbReference type="InterPro" id="IPR050995">
    <property type="entry name" value="WD-F-box_domain-protein"/>
</dbReference>
<protein>
    <submittedName>
        <fullName evidence="4">G-protein beta WD-40 repeats containing protein</fullName>
    </submittedName>
</protein>
<evidence type="ECO:0000256" key="1">
    <source>
        <dbReference type="ARBA" id="ARBA00022574"/>
    </source>
</evidence>
<dbReference type="Proteomes" id="UP000023152">
    <property type="component" value="Unassembled WGS sequence"/>
</dbReference>
<feature type="repeat" description="WD" evidence="3">
    <location>
        <begin position="206"/>
        <end position="247"/>
    </location>
</feature>
<keyword evidence="5" id="KW-1185">Reference proteome</keyword>
<evidence type="ECO:0000256" key="2">
    <source>
        <dbReference type="ARBA" id="ARBA00022737"/>
    </source>
</evidence>
<accession>X6NUW0</accession>
<feature type="repeat" description="WD" evidence="3">
    <location>
        <begin position="123"/>
        <end position="164"/>
    </location>
</feature>
<sequence>MIIEYWNRSLYIRLGWIGDFNQIISRYILMKYFQPLTVLNVRLEGIFCTTVSADGTRIAFAPRDNTIHIWDIKKREEIHLLQGHSQSVKDMKFSSDGNMLVSCSHDEIIRLWDMHSGLELNTFEGHSNYVMSVQFSADDKVIISGSSDETIRLWDVKAGEDIITIQGHAGQIYDAKFSPNQQLIAAATSSGTQIWSLSSYDQIQTLRDHFLAFDTIQFSPDGRCILSPSNDHAIRIWDITLGNQVAVFKLLCRVNDVIYSPDGHTIVACLNDDTIRLWDVALGVEIQTFERSAAMSVAFSSDGNTILSSSHTEPFAYGKRLPTKQMEQNTAFIIIKKKKNHFSVLSARFFLFQTFLRSLFLVHLLSLLKFAKTKNNILSGFAALNNVYGSQGLNEQDIMTKPWNNGQGLKTICYMTKDKEHVYQMYDDNNKVVGKKIILERLNDHFTLSVGTNNEMFIKVLNKIENIL</sequence>
<proteinExistence type="predicted"/>
<dbReference type="EMBL" id="ASPP01006286">
    <property type="protein sequence ID" value="ETO29052.1"/>
    <property type="molecule type" value="Genomic_DNA"/>
</dbReference>
<evidence type="ECO:0000256" key="3">
    <source>
        <dbReference type="PROSITE-ProRule" id="PRU00221"/>
    </source>
</evidence>
<keyword evidence="2" id="KW-0677">Repeat</keyword>
<name>X6NUW0_RETFI</name>
<feature type="repeat" description="WD" evidence="3">
    <location>
        <begin position="39"/>
        <end position="80"/>
    </location>
</feature>
<dbReference type="PROSITE" id="PS50082">
    <property type="entry name" value="WD_REPEATS_2"/>
    <property type="match status" value="6"/>
</dbReference>
<dbReference type="InterPro" id="IPR019775">
    <property type="entry name" value="WD40_repeat_CS"/>
</dbReference>